<keyword evidence="2" id="KW-0677">Repeat</keyword>
<feature type="region of interest" description="Disordered" evidence="5">
    <location>
        <begin position="3596"/>
        <end position="3624"/>
    </location>
</feature>
<dbReference type="InterPro" id="IPR000409">
    <property type="entry name" value="BEACH_dom"/>
</dbReference>
<feature type="region of interest" description="Disordered" evidence="5">
    <location>
        <begin position="374"/>
        <end position="404"/>
    </location>
</feature>
<feature type="region of interest" description="Disordered" evidence="5">
    <location>
        <begin position="41"/>
        <end position="63"/>
    </location>
</feature>
<evidence type="ECO:0000313" key="9">
    <source>
        <dbReference type="Proteomes" id="UP000051952"/>
    </source>
</evidence>
<keyword evidence="3" id="KW-0689">Ribosomal protein</keyword>
<feature type="region of interest" description="Disordered" evidence="5">
    <location>
        <begin position="669"/>
        <end position="703"/>
    </location>
</feature>
<dbReference type="Gene3D" id="2.130.10.10">
    <property type="entry name" value="YVTN repeat-like/Quinoprotein amine dehydrogenase"/>
    <property type="match status" value="1"/>
</dbReference>
<evidence type="ECO:0000313" key="8">
    <source>
        <dbReference type="EMBL" id="CUG57926.1"/>
    </source>
</evidence>
<dbReference type="InterPro" id="IPR036372">
    <property type="entry name" value="BEACH_dom_sf"/>
</dbReference>
<dbReference type="InterPro" id="IPR023362">
    <property type="entry name" value="PH-BEACH_dom"/>
</dbReference>
<keyword evidence="3" id="KW-0687">Ribonucleoprotein</keyword>
<gene>
    <name evidence="8" type="ORF">BSAL_81560</name>
</gene>
<feature type="compositionally biased region" description="Polar residues" evidence="5">
    <location>
        <begin position="51"/>
        <end position="63"/>
    </location>
</feature>
<name>A0A0S4J5A7_BODSA</name>
<dbReference type="Gene3D" id="2.30.29.30">
    <property type="entry name" value="Pleckstrin-homology domain (PH domain)/Phosphotyrosine-binding domain (PTB)"/>
    <property type="match status" value="1"/>
</dbReference>
<organism evidence="8 9">
    <name type="scientific">Bodo saltans</name>
    <name type="common">Flagellated protozoan</name>
    <dbReference type="NCBI Taxonomy" id="75058"/>
    <lineage>
        <taxon>Eukaryota</taxon>
        <taxon>Discoba</taxon>
        <taxon>Euglenozoa</taxon>
        <taxon>Kinetoplastea</taxon>
        <taxon>Metakinetoplastina</taxon>
        <taxon>Eubodonida</taxon>
        <taxon>Bodonidae</taxon>
        <taxon>Bodo</taxon>
    </lineage>
</organism>
<proteinExistence type="predicted"/>
<dbReference type="InterPro" id="IPR015943">
    <property type="entry name" value="WD40/YVTN_repeat-like_dom_sf"/>
</dbReference>
<feature type="compositionally biased region" description="Polar residues" evidence="5">
    <location>
        <begin position="2305"/>
        <end position="2316"/>
    </location>
</feature>
<dbReference type="PANTHER" id="PTHR13743:SF112">
    <property type="entry name" value="BEACH DOMAIN-CONTAINING PROTEIN"/>
    <property type="match status" value="1"/>
</dbReference>
<dbReference type="SMART" id="SM01026">
    <property type="entry name" value="Beach"/>
    <property type="match status" value="1"/>
</dbReference>
<dbReference type="InterPro" id="IPR036322">
    <property type="entry name" value="WD40_repeat_dom_sf"/>
</dbReference>
<accession>A0A0S4J5A7</accession>
<dbReference type="PANTHER" id="PTHR13743">
    <property type="entry name" value="BEIGE/BEACH-RELATED"/>
    <property type="match status" value="1"/>
</dbReference>
<dbReference type="VEuPathDB" id="TriTrypDB:BSAL_81560"/>
<evidence type="ECO:0000259" key="7">
    <source>
        <dbReference type="PROSITE" id="PS51783"/>
    </source>
</evidence>
<feature type="region of interest" description="Disordered" evidence="5">
    <location>
        <begin position="2305"/>
        <end position="2343"/>
    </location>
</feature>
<feature type="repeat" description="WD" evidence="4">
    <location>
        <begin position="3673"/>
        <end position="3714"/>
    </location>
</feature>
<feature type="region of interest" description="Disordered" evidence="5">
    <location>
        <begin position="316"/>
        <end position="356"/>
    </location>
</feature>
<evidence type="ECO:0000256" key="5">
    <source>
        <dbReference type="SAM" id="MobiDB-lite"/>
    </source>
</evidence>
<dbReference type="PROSITE" id="PS00678">
    <property type="entry name" value="WD_REPEATS_1"/>
    <property type="match status" value="1"/>
</dbReference>
<dbReference type="GO" id="GO:0005840">
    <property type="term" value="C:ribosome"/>
    <property type="evidence" value="ECO:0007669"/>
    <property type="project" value="UniProtKB-KW"/>
</dbReference>
<dbReference type="Pfam" id="PF14844">
    <property type="entry name" value="PH_BEACH"/>
    <property type="match status" value="1"/>
</dbReference>
<dbReference type="Proteomes" id="UP000051952">
    <property type="component" value="Unassembled WGS sequence"/>
</dbReference>
<keyword evidence="1 4" id="KW-0853">WD repeat</keyword>
<feature type="region of interest" description="Disordered" evidence="5">
    <location>
        <begin position="890"/>
        <end position="950"/>
    </location>
</feature>
<dbReference type="SUPFAM" id="SSF50729">
    <property type="entry name" value="PH domain-like"/>
    <property type="match status" value="1"/>
</dbReference>
<dbReference type="SMART" id="SM00320">
    <property type="entry name" value="WD40"/>
    <property type="match status" value="2"/>
</dbReference>
<dbReference type="PROSITE" id="PS50197">
    <property type="entry name" value="BEACH"/>
    <property type="match status" value="1"/>
</dbReference>
<sequence>MISLTAFYSSLQSLEQQEEIIRWICRENLLNLTATIPLSSSSDCSSADGGNDTTMPHHQSTELCSSGTEDVMSSCDDASFDEVSVMEVLLHFACTRYYDLPCASLVLSYLLAAVREEPADRWAFIAPTGNSLLGRSVVRTLMSVDALTELYASGSLQDYLSLLELIAVSDPEGFVNQLALDERCTADVTALHAILLIPGRLAQQMPAVLELNGIRPIIESCERILIPLLRDDAQISMFLHSQVTPSPIRTLLENLFLIPRSSKGVRLTLMVSLIRVLCAATESSDPEVGRRWLEDFSLSEGPHQVHFCISEWALGDTRESPPTPQEESELFSIPPPHRTTSPGRSMSPGATPPMENMLGEIVSFDPVVMMTPQLGPADPLGATAGPDTQYANRGGDDDDGVPKRCSPALTPSAAAFDPSNPLPCAEDKLVYELLCLLIALPDDGSLYHNRLYEYLLDTARVTTYLSTTSPELVADGSSGRLSTLFEDRVLPSSSLNNSSPAGLQLGMRVLVHACRVTSQSRPALCHFLSRVVVTMLSCRGQDLVDQGLVTTELCEVLSRLVYRPASDEDASAECGTDRETSPERCWASRGFLDLDPEHNNEYLCYVSTVITLFAKCCRSSTSLMRQEDGGAALARIVVNFIASKKNLISCAAIKTVMFHAISASPFDAASSPSADNKGSRSTASGQLSSPLNPRTLPPRSPNGSVAAPANLDPLLSGGSLLYNRLIHAGLAMTVASELMSDATAIRRRAALLELLQDISSRCPSLQSEFIPLSTNLLQLMRTAAGDPQAHTLLPRCSAILAGLRIGKYDKPHIVCQSLLGMICAVDPTDARTLVAASWALQTLALLVARERVAQEFCRDHRHDLFQFVLALCTELHKLWNLMEEQRQSLADTSQQRGGGVDEGEVDDVVLPAPGETPIKKPVFFRSSDGRPPAFTLGDDEGPPPHSTAPAMPTYAPIDLCEELNKMFAFHRQRRDVPPTEVDSEGSTRHAPLPYQYLLICDVLTLTLHLTMVSHCLQQSFVAEDSMTALIHGIGAGPMLKCRLFTSIVTRCLIGLSCFATTSMLSEVVHVGKISMLSQPPPTNSSRVTLQDLTRGWNTVDTIGDQLYELRQHRIVRPHFVRCLLELLLESTPAATIAGFELVVSVVELLYHVFHSRMENLYVLSMCGAWDAAVCQLVRISTVNPKLRSLCVHVISNAMRLFGLHGLTSIPVNCHLLLCFNSTEDSSSVVHDNVSRVFSSWEWLLNNCLPCRVPLSFFSLAFGCECSTRQQRIMNVTGGGGGGGAAGGGGASTSTAAMKKEVMLEGGVDIVTNFEVWKYPVDTHVTAVLWVMVDTSSTHKGDFVLCSLHFDGNRVVVELCGDAKGNLFISVKNRKMGEIFARRVMLGKLPIMPNKQWTMLYFTMENFASKSHASLRSKFSVKFTVGMLALHGNHHFFETVVETPDVDISQSLREKSLSTCTMLTHVCVGGLHRQGDMAGQLIAPTQAPTAATSMGGASSLIGSPSGSAMRRTGGIQEDDGHPADAFLSSRSYLDASPERILSSSATFNSTTATNFATKSATTANTAAPPPPPASPDATPGNASHQLFFASMALFQGELSSFDSLVLFALGPDALTSMDFLDKTTVINLYPILARLTTDSLRTRVGPSLALLASMWLRRQEPTAHESSVPQFTGYFPFGKASRERVIFILGAVQGDLTMLSRSETAASSSNIPMPTATASLSDLSMALTSSAPGGAGGSLAAGSGGSHNASTLSPQSSFAPNMMLIGDHSFAMSDKQNASTAAWSGGGGGGGSAGGGGNYKIEFLLHPKTKPIVQIPLEILFEDINWRGGILWEDEPQFLHRPVSYTVPPVYSNFEAIGGLQMFLWLATVLEPNSAAHVLVFQCACTWLSLHYDKPMSDAWSGESSKSQDMTLLSGILHHRIPITSEIARCITKCAGYPVLARIDFIPLLLDFSLWARDADALNVVTSYLSELQVSSNSFSRFNVGVLRYRRVGERHDHHVLEELLLHLHMKFAGSTTSAWDVSTIPGARNLVALLCTDVTALTRIAASAAWLTTDDDPASIPWTLCLLDAAIAALSDGPAAVMPANPNLVPTSLISHLTIILRCNHEGIRLRGLQCFVQLRVTLIPYLPEVQQLATIAFINDQFHSVPPMRRAMLMRSFCADRGLDDPFTSLLLYALAETLERSDRSLEVGDGSAIRGLVEFLIDIVAYPFTQAALHGQLTVAVEIISTVTFSILNIFVDSEDIGLRSPTPLFHCARRHILNILCACLRASELQIHSATSPAFVDGCVQLFELVSELTTLLYIPSTGGSDESPSLTTAVEAADRSGTQSAGSSNGSTRGSQNHETPMCEYFTRCVAVGNANMMGGSSSSRVRDESSTLSIQRWYRQLLGHDRPSPLVSESADFGSGAAAAVQQQKRAEEHVQFSKSQPEVVPLYALELSSRLHAVINAGLVPVCIQMDKHRIAHKCSLLHQQQLRLITFLLTIETRADDGQQEDIPDTHVDQLQTLCLLHTYYVGPQTFGVGLMGTTPSAQQAKNSKPPKTLLKVPPNARWSEDAIHFVPESLFATSVARYKEPTIAILSAAVRFLSHVADPAHRKTPLIVNRATLGHNICRAMLYFAKPVTFKKDLTEYCVSELERFSNEYMSVTSTFVDSREQQFLERLPLKLLTTHGQAAMQGHTTSIISRAVARARQNLRVDSSRIPLLDPQRAVDVRNRIDGGMQKLQASTMKRAAFYEKTVDHDSRVILAVNAAYRFSMQPWWGPLATLHTDQRVALNRYELDRFTGPDWERSRLRRFAHEPKMLAGEGNAIRFQLPLTSVVAHLQAHQYDRRPEDDDMEMLSLFGVTAVPQSVHQRVLMQSESASHRCLLILPMDRVPVILTLSHVGLLIRAEIPPPQRSENSDTTTTKTSTDTGALATTLAVAQQPKAKPRGTLVRVFSNQQQGVSAAPSGYRYKHEMHDRVVPMSSIRAVWPRRNLLQQVAIELLLESGDSLFLSFSTPNERKAILEKISHYAKQYLDKTLIPNQNNLNIWRTWWSDGRISNFKYLMYLNFCAGRSYGDVRQYPVFPHVVGQYQLDTLDLTDPTHFRLLDKPMGAQIPEKEAKATQLYESLSEAVEMSSDSGNGGSNTNSLAALMMWHYGTHYAPLACVLQSLVRVQPFGDYFLDMNSKLDEPDRVFESMANTYSNYTGTNSRLSKDVREMVPEFYCLPEMLRNTNEVPFGVKQDGSVVDHVQLPPWTQNPRAFVVSLREALECQHTSERLHLWLDLVFGFKQRGKEAVAAINVYHPLTYEKTVDLSAVDDAVELKSHITQIDNFGQTPVQLFTRNSHKPRCKPGAEFHSIPCPTLRYEHAFAKSSVLLFPERLVPTLAAPSAGSQGYSGGGGGGPLSSNHQGGGGNSGASCWIVFCRSPIANAALGADELGDFFLSTNVVSRSVHHVLPLNVLPFTVVADAPKDYIVVRSHTVSLVDAKDLGKDLASARITKALTTVAAVQPPFAFIGSTCGAIHVVEVRFDDIVEVDVNVLPFTVVADAPKDYIVVRSHTVSLVDAKDLGKDLASARITKALTTVAAVQPPFAFIGSTCGAIHVVEVRFDDIVEVDVPQPPGHNHHDKGATGARPRLGASSSSASTSVADVSGRWSDLPDGANIGGAVDFFSTSFDVKTSKVKSPQIKLVDCLYGHHGTIVSLTVASEWGILVSAAQDWVLAVWDLHRRLLIRTIPSSDLRPQRPISLFHQRILSPWSFVPSIVSVNPTRGDVVVAGLGSRDDVLLVNSNAANSLRSEVRVFTINGELAAMCPWRTVVTALVAMGPVIFVADGRALVVLDSVTLSKRQELHHHALEDSIVSIAVNPYGTCVSVVDKAGNVGSWKVSS</sequence>
<dbReference type="CDD" id="cd06071">
    <property type="entry name" value="Beach"/>
    <property type="match status" value="1"/>
</dbReference>
<dbReference type="InterPro" id="IPR011993">
    <property type="entry name" value="PH-like_dom_sf"/>
</dbReference>
<evidence type="ECO:0000256" key="4">
    <source>
        <dbReference type="PROSITE-ProRule" id="PRU00221"/>
    </source>
</evidence>
<feature type="compositionally biased region" description="Polar residues" evidence="5">
    <location>
        <begin position="679"/>
        <end position="692"/>
    </location>
</feature>
<feature type="compositionally biased region" description="Low complexity" evidence="5">
    <location>
        <begin position="2899"/>
        <end position="2912"/>
    </location>
</feature>
<dbReference type="InterPro" id="IPR019775">
    <property type="entry name" value="WD40_repeat_CS"/>
</dbReference>
<dbReference type="PROSITE" id="PS51783">
    <property type="entry name" value="PH_BEACH"/>
    <property type="match status" value="1"/>
</dbReference>
<dbReference type="PROSITE" id="PS50082">
    <property type="entry name" value="WD_REPEATS_2"/>
    <property type="match status" value="1"/>
</dbReference>
<dbReference type="Pfam" id="PF02138">
    <property type="entry name" value="Beach"/>
    <property type="match status" value="1"/>
</dbReference>
<feature type="region of interest" description="Disordered" evidence="5">
    <location>
        <begin position="2892"/>
        <end position="2912"/>
    </location>
</feature>
<dbReference type="InterPro" id="IPR001680">
    <property type="entry name" value="WD40_rpt"/>
</dbReference>
<reference evidence="9" key="1">
    <citation type="submission" date="2015-09" db="EMBL/GenBank/DDBJ databases">
        <authorList>
            <consortium name="Pathogen Informatics"/>
        </authorList>
    </citation>
    <scope>NUCLEOTIDE SEQUENCE [LARGE SCALE GENOMIC DNA]</scope>
    <source>
        <strain evidence="9">Lake Konstanz</strain>
    </source>
</reference>
<dbReference type="SUPFAM" id="SSF81837">
    <property type="entry name" value="BEACH domain"/>
    <property type="match status" value="1"/>
</dbReference>
<dbReference type="PROSITE" id="PS50294">
    <property type="entry name" value="WD_REPEATS_REGION"/>
    <property type="match status" value="1"/>
</dbReference>
<evidence type="ECO:0000256" key="1">
    <source>
        <dbReference type="ARBA" id="ARBA00022574"/>
    </source>
</evidence>
<keyword evidence="9" id="KW-1185">Reference proteome</keyword>
<dbReference type="OrthoDB" id="241321at2759"/>
<protein>
    <submittedName>
        <fullName evidence="8">Uncharacterized protein</fullName>
    </submittedName>
</protein>
<dbReference type="InterPro" id="IPR050865">
    <property type="entry name" value="BEACH_Domain"/>
</dbReference>
<evidence type="ECO:0000256" key="3">
    <source>
        <dbReference type="ARBA" id="ARBA00022980"/>
    </source>
</evidence>
<evidence type="ECO:0000256" key="2">
    <source>
        <dbReference type="ARBA" id="ARBA00022737"/>
    </source>
</evidence>
<dbReference type="EMBL" id="CYKH01000886">
    <property type="protein sequence ID" value="CUG57926.1"/>
    <property type="molecule type" value="Genomic_DNA"/>
</dbReference>
<evidence type="ECO:0000259" key="6">
    <source>
        <dbReference type="PROSITE" id="PS50197"/>
    </source>
</evidence>
<feature type="region of interest" description="Disordered" evidence="5">
    <location>
        <begin position="1558"/>
        <end position="1580"/>
    </location>
</feature>
<dbReference type="Gene3D" id="1.10.1540.10">
    <property type="entry name" value="BEACH domain"/>
    <property type="match status" value="1"/>
</dbReference>
<feature type="domain" description="BEACH" evidence="6">
    <location>
        <begin position="3018"/>
        <end position="3329"/>
    </location>
</feature>
<dbReference type="SUPFAM" id="SSF50978">
    <property type="entry name" value="WD40 repeat-like"/>
    <property type="match status" value="1"/>
</dbReference>
<feature type="domain" description="BEACH-type PH" evidence="7">
    <location>
        <begin position="2853"/>
        <end position="3008"/>
    </location>
</feature>
<feature type="compositionally biased region" description="Polar residues" evidence="5">
    <location>
        <begin position="2324"/>
        <end position="2343"/>
    </location>
</feature>